<sequence>MISTSDNDSSETLTQGNKFNKYKNKLLSNGKNNNFLELLNNLDISSVEHFDTYSNSVDKSTKLIEKVNKIQDSQPNNQNVVDEINNLEKLDADLIKQIDSNKKTMDKMLSNYKSYNSKFSNLVSDNSNYQGIVDDSKIVVSEKNYIYILWTCVAVVTCMVTIYILNPRKP</sequence>
<proteinExistence type="predicted"/>
<name>A0A6C0D7D9_9ZZZZ</name>
<keyword evidence="1" id="KW-0812">Transmembrane</keyword>
<dbReference type="AlphaFoldDB" id="A0A6C0D7D9"/>
<accession>A0A6C0D7D9</accession>
<keyword evidence="1" id="KW-0472">Membrane</keyword>
<reference evidence="2" key="1">
    <citation type="journal article" date="2020" name="Nature">
        <title>Giant virus diversity and host interactions through global metagenomics.</title>
        <authorList>
            <person name="Schulz F."/>
            <person name="Roux S."/>
            <person name="Paez-Espino D."/>
            <person name="Jungbluth S."/>
            <person name="Walsh D.A."/>
            <person name="Denef V.J."/>
            <person name="McMahon K.D."/>
            <person name="Konstantinidis K.T."/>
            <person name="Eloe-Fadrosh E.A."/>
            <person name="Kyrpides N.C."/>
            <person name="Woyke T."/>
        </authorList>
    </citation>
    <scope>NUCLEOTIDE SEQUENCE</scope>
    <source>
        <strain evidence="2">GVMAG-M-3300023174-130</strain>
    </source>
</reference>
<evidence type="ECO:0000256" key="1">
    <source>
        <dbReference type="SAM" id="Phobius"/>
    </source>
</evidence>
<feature type="transmembrane region" description="Helical" evidence="1">
    <location>
        <begin position="145"/>
        <end position="165"/>
    </location>
</feature>
<protein>
    <submittedName>
        <fullName evidence="2">Uncharacterized protein</fullName>
    </submittedName>
</protein>
<evidence type="ECO:0000313" key="2">
    <source>
        <dbReference type="EMBL" id="QHT12688.1"/>
    </source>
</evidence>
<keyword evidence="1" id="KW-1133">Transmembrane helix</keyword>
<organism evidence="2">
    <name type="scientific">viral metagenome</name>
    <dbReference type="NCBI Taxonomy" id="1070528"/>
    <lineage>
        <taxon>unclassified sequences</taxon>
        <taxon>metagenomes</taxon>
        <taxon>organismal metagenomes</taxon>
    </lineage>
</organism>
<dbReference type="EMBL" id="MN739549">
    <property type="protein sequence ID" value="QHT12688.1"/>
    <property type="molecule type" value="Genomic_DNA"/>
</dbReference>